<dbReference type="Pfam" id="PF02163">
    <property type="entry name" value="Peptidase_M50"/>
    <property type="match status" value="1"/>
</dbReference>
<evidence type="ECO:0000259" key="13">
    <source>
        <dbReference type="Pfam" id="PF17820"/>
    </source>
</evidence>
<dbReference type="Pfam" id="PF17820">
    <property type="entry name" value="PDZ_6"/>
    <property type="match status" value="1"/>
</dbReference>
<keyword evidence="9" id="KW-0482">Metalloprotease</keyword>
<dbReference type="InterPro" id="IPR004387">
    <property type="entry name" value="Pept_M50_Zn"/>
</dbReference>
<keyword evidence="6" id="KW-0378">Hydrolase</keyword>
<dbReference type="InterPro" id="IPR036034">
    <property type="entry name" value="PDZ_sf"/>
</dbReference>
<dbReference type="PANTHER" id="PTHR42837">
    <property type="entry name" value="REGULATOR OF SIGMA-E PROTEASE RSEP"/>
    <property type="match status" value="1"/>
</dbReference>
<evidence type="ECO:0000313" key="15">
    <source>
        <dbReference type="Proteomes" id="UP000177876"/>
    </source>
</evidence>
<keyword evidence="5 11" id="KW-0812">Transmembrane</keyword>
<protein>
    <recommendedName>
        <fullName evidence="16">Zinc metalloprotease</fullName>
    </recommendedName>
</protein>
<dbReference type="GO" id="GO:0016020">
    <property type="term" value="C:membrane"/>
    <property type="evidence" value="ECO:0007669"/>
    <property type="project" value="UniProtKB-SubCell"/>
</dbReference>
<evidence type="ECO:0000256" key="4">
    <source>
        <dbReference type="ARBA" id="ARBA00022670"/>
    </source>
</evidence>
<feature type="domain" description="PDZ" evidence="13">
    <location>
        <begin position="141"/>
        <end position="189"/>
    </location>
</feature>
<comment type="similarity">
    <text evidence="3">Belongs to the peptidase M50B family.</text>
</comment>
<comment type="cofactor">
    <cofactor evidence="1">
        <name>Zn(2+)</name>
        <dbReference type="ChEBI" id="CHEBI:29105"/>
    </cofactor>
</comment>
<dbReference type="PANTHER" id="PTHR42837:SF2">
    <property type="entry name" value="MEMBRANE METALLOPROTEASE ARASP2, CHLOROPLASTIC-RELATED"/>
    <property type="match status" value="1"/>
</dbReference>
<organism evidence="14 15">
    <name type="scientific">Candidatus Solincola sediminis</name>
    <dbReference type="NCBI Taxonomy" id="1797199"/>
    <lineage>
        <taxon>Bacteria</taxon>
        <taxon>Bacillati</taxon>
        <taxon>Actinomycetota</taxon>
        <taxon>Candidatus Geothermincolia</taxon>
        <taxon>Candidatus Geothermincolales</taxon>
        <taxon>Candidatus Geothermincolaceae</taxon>
        <taxon>Candidatus Solincola</taxon>
    </lineage>
</organism>
<feature type="domain" description="Peptidase M50" evidence="12">
    <location>
        <begin position="11"/>
        <end position="343"/>
    </location>
</feature>
<evidence type="ECO:0000313" key="14">
    <source>
        <dbReference type="EMBL" id="OFW55694.1"/>
    </source>
</evidence>
<evidence type="ECO:0000256" key="11">
    <source>
        <dbReference type="SAM" id="Phobius"/>
    </source>
</evidence>
<gene>
    <name evidence="14" type="ORF">A2Y75_05800</name>
</gene>
<evidence type="ECO:0000256" key="3">
    <source>
        <dbReference type="ARBA" id="ARBA00007931"/>
    </source>
</evidence>
<evidence type="ECO:0000256" key="10">
    <source>
        <dbReference type="ARBA" id="ARBA00023136"/>
    </source>
</evidence>
<evidence type="ECO:0000256" key="2">
    <source>
        <dbReference type="ARBA" id="ARBA00004141"/>
    </source>
</evidence>
<evidence type="ECO:0000256" key="1">
    <source>
        <dbReference type="ARBA" id="ARBA00001947"/>
    </source>
</evidence>
<feature type="transmembrane region" description="Helical" evidence="11">
    <location>
        <begin position="97"/>
        <end position="122"/>
    </location>
</feature>
<accession>A0A1F2WFR6</accession>
<comment type="caution">
    <text evidence="14">The sequence shown here is derived from an EMBL/GenBank/DDBJ whole genome shotgun (WGS) entry which is preliminary data.</text>
</comment>
<feature type="transmembrane region" description="Helical" evidence="11">
    <location>
        <begin position="286"/>
        <end position="306"/>
    </location>
</feature>
<keyword evidence="10 11" id="KW-0472">Membrane</keyword>
<evidence type="ECO:0000256" key="5">
    <source>
        <dbReference type="ARBA" id="ARBA00022692"/>
    </source>
</evidence>
<dbReference type="Gene3D" id="2.30.42.10">
    <property type="match status" value="1"/>
</dbReference>
<keyword evidence="8 11" id="KW-1133">Transmembrane helix</keyword>
<feature type="transmembrane region" description="Helical" evidence="11">
    <location>
        <begin position="7"/>
        <end position="28"/>
    </location>
</feature>
<sequence length="364" mass="40323">MGYIINIVLVLLVLIVIVVVHEFGHFIAAKRAGVKVSEFFVGFGPRIWSFRKGDTEYGIKWLLIGGYVKIVGMNPEEKISPEDFPHSYKGVSYGKRFWIIVSGSLMHFILAILIAFFTIWLVGIPMLTSTVSQVEQNLSEDTKTPAYMAGLQPGDTITQADGQKITGWEDLTNFIAGHPGEEVDFLIERDGRQINQTITLARLDSGNGFLGITPEAAKHNYSLGASFGETGKWLGDYSYGVFYGFYRIFNLSTLKQLVGISPPTSERPVGVVGISRLAGQLANEGAYFFLNFLAFILLFLAYVNLFPLPPLDGGHLLVLAIEKIRGKEVDMQKLYPIAVAVLAFFAILFILTLRLDIFSPINLP</sequence>
<dbReference type="InterPro" id="IPR041489">
    <property type="entry name" value="PDZ_6"/>
</dbReference>
<dbReference type="GO" id="GO:0004222">
    <property type="term" value="F:metalloendopeptidase activity"/>
    <property type="evidence" value="ECO:0007669"/>
    <property type="project" value="InterPro"/>
</dbReference>
<keyword evidence="7" id="KW-0862">Zinc</keyword>
<proteinExistence type="inferred from homology"/>
<evidence type="ECO:0000259" key="12">
    <source>
        <dbReference type="Pfam" id="PF02163"/>
    </source>
</evidence>
<name>A0A1F2WFR6_9ACTN</name>
<dbReference type="AlphaFoldDB" id="A0A1F2WFR6"/>
<evidence type="ECO:0008006" key="16">
    <source>
        <dbReference type="Google" id="ProtNLM"/>
    </source>
</evidence>
<dbReference type="CDD" id="cd06163">
    <property type="entry name" value="S2P-M50_PDZ_RseP-like"/>
    <property type="match status" value="1"/>
</dbReference>
<evidence type="ECO:0000256" key="9">
    <source>
        <dbReference type="ARBA" id="ARBA00023049"/>
    </source>
</evidence>
<dbReference type="CDD" id="cd23081">
    <property type="entry name" value="cpPDZ_EcRseP-like"/>
    <property type="match status" value="1"/>
</dbReference>
<dbReference type="GO" id="GO:0006508">
    <property type="term" value="P:proteolysis"/>
    <property type="evidence" value="ECO:0007669"/>
    <property type="project" value="UniProtKB-KW"/>
</dbReference>
<feature type="transmembrane region" description="Helical" evidence="11">
    <location>
        <begin position="334"/>
        <end position="353"/>
    </location>
</feature>
<reference evidence="14 15" key="1">
    <citation type="journal article" date="2016" name="Nat. Commun.">
        <title>Thousands of microbial genomes shed light on interconnected biogeochemical processes in an aquifer system.</title>
        <authorList>
            <person name="Anantharaman K."/>
            <person name="Brown C.T."/>
            <person name="Hug L.A."/>
            <person name="Sharon I."/>
            <person name="Castelle C.J."/>
            <person name="Probst A.J."/>
            <person name="Thomas B.C."/>
            <person name="Singh A."/>
            <person name="Wilkins M.J."/>
            <person name="Karaoz U."/>
            <person name="Brodie E.L."/>
            <person name="Williams K.H."/>
            <person name="Hubbard S.S."/>
            <person name="Banfield J.F."/>
        </authorList>
    </citation>
    <scope>NUCLEOTIDE SEQUENCE [LARGE SCALE GENOMIC DNA]</scope>
</reference>
<dbReference type="SUPFAM" id="SSF50156">
    <property type="entry name" value="PDZ domain-like"/>
    <property type="match status" value="1"/>
</dbReference>
<dbReference type="EMBL" id="MELK01000052">
    <property type="protein sequence ID" value="OFW55694.1"/>
    <property type="molecule type" value="Genomic_DNA"/>
</dbReference>
<comment type="subcellular location">
    <subcellularLocation>
        <location evidence="2">Membrane</location>
        <topology evidence="2">Multi-pass membrane protein</topology>
    </subcellularLocation>
</comment>
<keyword evidence="4" id="KW-0645">Protease</keyword>
<evidence type="ECO:0000256" key="6">
    <source>
        <dbReference type="ARBA" id="ARBA00022801"/>
    </source>
</evidence>
<evidence type="ECO:0000256" key="8">
    <source>
        <dbReference type="ARBA" id="ARBA00022989"/>
    </source>
</evidence>
<evidence type="ECO:0000256" key="7">
    <source>
        <dbReference type="ARBA" id="ARBA00022833"/>
    </source>
</evidence>
<dbReference type="Proteomes" id="UP000177876">
    <property type="component" value="Unassembled WGS sequence"/>
</dbReference>
<dbReference type="STRING" id="1797197.A2Y75_05800"/>
<dbReference type="InterPro" id="IPR008915">
    <property type="entry name" value="Peptidase_M50"/>
</dbReference>